<reference evidence="2" key="1">
    <citation type="journal article" date="2020" name="mSystems">
        <title>Genome- and Community-Level Interaction Insights into Carbon Utilization and Element Cycling Functions of Hydrothermarchaeota in Hydrothermal Sediment.</title>
        <authorList>
            <person name="Zhou Z."/>
            <person name="Liu Y."/>
            <person name="Xu W."/>
            <person name="Pan J."/>
            <person name="Luo Z.H."/>
            <person name="Li M."/>
        </authorList>
    </citation>
    <scope>NUCLEOTIDE SEQUENCE [LARGE SCALE GENOMIC DNA]</scope>
    <source>
        <strain evidence="2">SpSt-456</strain>
    </source>
</reference>
<sequence>MKKNWIVCVAVLAAVALAMPAFAVDFKYGGLYRLRWQSNDNVADGQDKDNGGFDDNGNWFDQRLRMLFTFVASENLQLVTHWEADTLWGRESPGAGRHGGGDIGADATNLEMKNVYLEFNVPNTAMRAKLGVQGASFLKGWMFADDFSGAVVSTKLDPVKVTLGYVAAQNTDVTTTNENVDDFFLSLDYANGPFTASLVGWYQYAHDTNLSTYPDMSTGTIVSNATAVQDNNLFNLGLSLGYKTNMMVLGLTGIKNFGSYDLVGGDSQDYTGWMLEGTADFMWNAFTFHLGAFYTTGDDDNEARFDNAKDYDSFAYARGASYYWSELLGLGLLDVSVSGSDHLNPANQGAYRAADIPSNLWALNLGVIWQALPETKLTLNYYYVATAEDVLANATTGDTDDTVGHEINFYLSQGIVDKLNLTLVAAYLFADDAYTIFKDDDDAYELGAVLQWKF</sequence>
<organism evidence="2">
    <name type="scientific">Desulfacinum infernum</name>
    <dbReference type="NCBI Taxonomy" id="35837"/>
    <lineage>
        <taxon>Bacteria</taxon>
        <taxon>Pseudomonadati</taxon>
        <taxon>Thermodesulfobacteriota</taxon>
        <taxon>Syntrophobacteria</taxon>
        <taxon>Syntrophobacterales</taxon>
        <taxon>Syntrophobacteraceae</taxon>
        <taxon>Desulfacinum</taxon>
    </lineage>
</organism>
<name>A0A831ZZX9_9BACT</name>
<evidence type="ECO:0000256" key="1">
    <source>
        <dbReference type="SAM" id="SignalP"/>
    </source>
</evidence>
<dbReference type="AlphaFoldDB" id="A0A831ZZX9"/>
<gene>
    <name evidence="2" type="ORF">ENS06_05120</name>
</gene>
<proteinExistence type="predicted"/>
<protein>
    <recommendedName>
        <fullName evidence="3">Alginate export domain-containing protein</fullName>
    </recommendedName>
</protein>
<feature type="signal peptide" evidence="1">
    <location>
        <begin position="1"/>
        <end position="23"/>
    </location>
</feature>
<keyword evidence="1" id="KW-0732">Signal</keyword>
<evidence type="ECO:0008006" key="3">
    <source>
        <dbReference type="Google" id="ProtNLM"/>
    </source>
</evidence>
<accession>A0A831ZZX9</accession>
<comment type="caution">
    <text evidence="2">The sequence shown here is derived from an EMBL/GenBank/DDBJ whole genome shotgun (WGS) entry which is preliminary data.</text>
</comment>
<dbReference type="EMBL" id="DSTK01000013">
    <property type="protein sequence ID" value="HFK96690.1"/>
    <property type="molecule type" value="Genomic_DNA"/>
</dbReference>
<evidence type="ECO:0000313" key="2">
    <source>
        <dbReference type="EMBL" id="HFK96690.1"/>
    </source>
</evidence>
<feature type="chain" id="PRO_5032359528" description="Alginate export domain-containing protein" evidence="1">
    <location>
        <begin position="24"/>
        <end position="454"/>
    </location>
</feature>
<dbReference type="SUPFAM" id="SSF56935">
    <property type="entry name" value="Porins"/>
    <property type="match status" value="1"/>
</dbReference>